<evidence type="ECO:0000259" key="1">
    <source>
        <dbReference type="Pfam" id="PF00078"/>
    </source>
</evidence>
<sequence length="261" mass="30320">MKLNSDSTKVPKEWQTVLALYEQICAERQKDEIGQLKWWKSVPVKYKSGTFQIQLCLMKLRSSCWTRWTSVAILETNITLSLQKLFQNTGRHLVSPAKTGFCDVIEHKIATTDDIPVKTAHRRIPPQQWGEVREYLSKSLDTGIILESSSPYASPVVLVRKSNGKLRLFCDYRALNAKTRKGAPATFMRLMDRIFGDQNFQTLIVFMDDILVFGATEKEVLERLDMVLTRLSTFNLKVRPEKCQLFKEKIRRREFSQIQKR</sequence>
<dbReference type="GeneID" id="106805896"/>
<name>A0ABM1DT81_PRICU</name>
<dbReference type="CDD" id="cd01647">
    <property type="entry name" value="RT_LTR"/>
    <property type="match status" value="1"/>
</dbReference>
<evidence type="ECO:0000313" key="2">
    <source>
        <dbReference type="Proteomes" id="UP000695022"/>
    </source>
</evidence>
<dbReference type="InterPro" id="IPR043502">
    <property type="entry name" value="DNA/RNA_pol_sf"/>
</dbReference>
<feature type="domain" description="Reverse transcriptase" evidence="1">
    <location>
        <begin position="182"/>
        <end position="250"/>
    </location>
</feature>
<dbReference type="PANTHER" id="PTHR24559">
    <property type="entry name" value="TRANSPOSON TY3-I GAG-POL POLYPROTEIN"/>
    <property type="match status" value="1"/>
</dbReference>
<gene>
    <name evidence="3" type="primary">LOC106805896</name>
</gene>
<protein>
    <submittedName>
        <fullName evidence="3">Uncharacterized protein LOC106805896</fullName>
    </submittedName>
</protein>
<dbReference type="PANTHER" id="PTHR24559:SF444">
    <property type="entry name" value="REVERSE TRANSCRIPTASE DOMAIN-CONTAINING PROTEIN"/>
    <property type="match status" value="1"/>
</dbReference>
<dbReference type="Pfam" id="PF00078">
    <property type="entry name" value="RVT_1"/>
    <property type="match status" value="1"/>
</dbReference>
<dbReference type="Gene3D" id="3.30.70.270">
    <property type="match status" value="1"/>
</dbReference>
<dbReference type="Proteomes" id="UP000695022">
    <property type="component" value="Unplaced"/>
</dbReference>
<accession>A0ABM1DT81</accession>
<dbReference type="Gene3D" id="3.10.10.10">
    <property type="entry name" value="HIV Type 1 Reverse Transcriptase, subunit A, domain 1"/>
    <property type="match status" value="1"/>
</dbReference>
<proteinExistence type="predicted"/>
<dbReference type="SUPFAM" id="SSF56672">
    <property type="entry name" value="DNA/RNA polymerases"/>
    <property type="match status" value="1"/>
</dbReference>
<dbReference type="InterPro" id="IPR000477">
    <property type="entry name" value="RT_dom"/>
</dbReference>
<reference evidence="3" key="1">
    <citation type="submission" date="2025-08" db="UniProtKB">
        <authorList>
            <consortium name="RefSeq"/>
        </authorList>
    </citation>
    <scope>IDENTIFICATION</scope>
</reference>
<keyword evidence="2" id="KW-1185">Reference proteome</keyword>
<organism evidence="2 3">
    <name type="scientific">Priapulus caudatus</name>
    <name type="common">Priapulid worm</name>
    <dbReference type="NCBI Taxonomy" id="37621"/>
    <lineage>
        <taxon>Eukaryota</taxon>
        <taxon>Metazoa</taxon>
        <taxon>Ecdysozoa</taxon>
        <taxon>Scalidophora</taxon>
        <taxon>Priapulida</taxon>
        <taxon>Priapulimorpha</taxon>
        <taxon>Priapulimorphida</taxon>
        <taxon>Priapulidae</taxon>
        <taxon>Priapulus</taxon>
    </lineage>
</organism>
<evidence type="ECO:0000313" key="3">
    <source>
        <dbReference type="RefSeq" id="XP_014663152.1"/>
    </source>
</evidence>
<dbReference type="InterPro" id="IPR053134">
    <property type="entry name" value="RNA-dir_DNA_polymerase"/>
</dbReference>
<dbReference type="InterPro" id="IPR043128">
    <property type="entry name" value="Rev_trsase/Diguanyl_cyclase"/>
</dbReference>
<dbReference type="RefSeq" id="XP_014663152.1">
    <property type="nucleotide sequence ID" value="XM_014807666.1"/>
</dbReference>